<keyword evidence="16" id="KW-1015">Disulfide bond</keyword>
<evidence type="ECO:0000313" key="23">
    <source>
        <dbReference type="Proteomes" id="UP000274756"/>
    </source>
</evidence>
<evidence type="ECO:0000256" key="19">
    <source>
        <dbReference type="ARBA" id="ARBA00047847"/>
    </source>
</evidence>
<evidence type="ECO:0000256" key="3">
    <source>
        <dbReference type="ARBA" id="ARBA00004840"/>
    </source>
</evidence>
<dbReference type="UniPathway" id="UPA00755"/>
<dbReference type="EMBL" id="UYYG01001150">
    <property type="protein sequence ID" value="VDN54432.1"/>
    <property type="molecule type" value="Genomic_DNA"/>
</dbReference>
<evidence type="ECO:0000256" key="16">
    <source>
        <dbReference type="ARBA" id="ARBA00023157"/>
    </source>
</evidence>
<evidence type="ECO:0000256" key="2">
    <source>
        <dbReference type="ARBA" id="ARBA00004648"/>
    </source>
</evidence>
<dbReference type="GO" id="GO:0000139">
    <property type="term" value="C:Golgi membrane"/>
    <property type="evidence" value="ECO:0007669"/>
    <property type="project" value="UniProtKB-SubCell"/>
</dbReference>
<evidence type="ECO:0000256" key="18">
    <source>
        <dbReference type="ARBA" id="ARBA00042865"/>
    </source>
</evidence>
<evidence type="ECO:0000256" key="4">
    <source>
        <dbReference type="ARBA" id="ARBA00005093"/>
    </source>
</evidence>
<dbReference type="InterPro" id="IPR003406">
    <property type="entry name" value="Glyco_trans_14"/>
</dbReference>
<comment type="similarity">
    <text evidence="5">Belongs to the glycosyltransferase 14 family. XylT subfamily.</text>
</comment>
<feature type="domain" description="WSC" evidence="20">
    <location>
        <begin position="1"/>
        <end position="56"/>
    </location>
</feature>
<evidence type="ECO:0000256" key="1">
    <source>
        <dbReference type="ARBA" id="ARBA00004323"/>
    </source>
</evidence>
<dbReference type="OrthoDB" id="2019572at2759"/>
<evidence type="ECO:0000256" key="17">
    <source>
        <dbReference type="ARBA" id="ARBA00023180"/>
    </source>
</evidence>
<accession>A0A0N4U0G5</accession>
<dbReference type="EC" id="2.4.2.26" evidence="6"/>
<keyword evidence="12" id="KW-0735">Signal-anchor</keyword>
<evidence type="ECO:0000256" key="10">
    <source>
        <dbReference type="ARBA" id="ARBA00022723"/>
    </source>
</evidence>
<dbReference type="InterPro" id="IPR043538">
    <property type="entry name" value="XYLT"/>
</dbReference>
<keyword evidence="23" id="KW-1185">Reference proteome</keyword>
<comment type="pathway">
    <text evidence="4">Glycan metabolism; heparan sulfate biosynthesis.</text>
</comment>
<evidence type="ECO:0000256" key="11">
    <source>
        <dbReference type="ARBA" id="ARBA00022824"/>
    </source>
</evidence>
<evidence type="ECO:0000256" key="5">
    <source>
        <dbReference type="ARBA" id="ARBA00010195"/>
    </source>
</evidence>
<name>A0A0N4U0G5_DRAME</name>
<keyword evidence="15" id="KW-0472">Membrane</keyword>
<dbReference type="GO" id="GO:0050650">
    <property type="term" value="P:chondroitin sulfate proteoglycan biosynthetic process"/>
    <property type="evidence" value="ECO:0007669"/>
    <property type="project" value="TreeGrafter"/>
</dbReference>
<keyword evidence="10" id="KW-0479">Metal-binding</keyword>
<dbReference type="Proteomes" id="UP000038040">
    <property type="component" value="Unplaced"/>
</dbReference>
<keyword evidence="9" id="KW-0812">Transmembrane</keyword>
<evidence type="ECO:0000256" key="12">
    <source>
        <dbReference type="ARBA" id="ARBA00022968"/>
    </source>
</evidence>
<keyword evidence="11" id="KW-0256">Endoplasmic reticulum</keyword>
<reference evidence="24" key="1">
    <citation type="submission" date="2017-02" db="UniProtKB">
        <authorList>
            <consortium name="WormBaseParasite"/>
        </authorList>
    </citation>
    <scope>IDENTIFICATION</scope>
</reference>
<evidence type="ECO:0000313" key="22">
    <source>
        <dbReference type="Proteomes" id="UP000038040"/>
    </source>
</evidence>
<gene>
    <name evidence="21" type="ORF">DME_LOCUS4405</name>
</gene>
<comment type="catalytic activity">
    <reaction evidence="19">
        <text>UDP-alpha-D-xylose + L-seryl-[protein] = 3-O-(beta-D-xylosyl)-L-seryl-[protein] + UDP + H(+)</text>
        <dbReference type="Rhea" id="RHEA:50192"/>
        <dbReference type="Rhea" id="RHEA-COMP:9863"/>
        <dbReference type="Rhea" id="RHEA-COMP:12567"/>
        <dbReference type="ChEBI" id="CHEBI:15378"/>
        <dbReference type="ChEBI" id="CHEBI:29999"/>
        <dbReference type="ChEBI" id="CHEBI:57632"/>
        <dbReference type="ChEBI" id="CHEBI:58223"/>
        <dbReference type="ChEBI" id="CHEBI:132085"/>
        <dbReference type="EC" id="2.4.2.26"/>
    </reaction>
</comment>
<keyword evidence="17" id="KW-0325">Glycoprotein</keyword>
<dbReference type="InterPro" id="IPR002889">
    <property type="entry name" value="WSC_carb-bd"/>
</dbReference>
<evidence type="ECO:0000313" key="24">
    <source>
        <dbReference type="WBParaSite" id="DME_0000004501-mRNA-1"/>
    </source>
</evidence>
<keyword evidence="8" id="KW-0808">Transferase</keyword>
<dbReference type="Proteomes" id="UP000274756">
    <property type="component" value="Unassembled WGS sequence"/>
</dbReference>
<dbReference type="PANTHER" id="PTHR46025">
    <property type="entry name" value="XYLOSYLTRANSFERASE OXT"/>
    <property type="match status" value="1"/>
</dbReference>
<keyword evidence="13" id="KW-1133">Transmembrane helix</keyword>
<keyword evidence="14" id="KW-0333">Golgi apparatus</keyword>
<evidence type="ECO:0000256" key="7">
    <source>
        <dbReference type="ARBA" id="ARBA00022676"/>
    </source>
</evidence>
<dbReference type="GO" id="GO:0046872">
    <property type="term" value="F:metal ion binding"/>
    <property type="evidence" value="ECO:0007669"/>
    <property type="project" value="UniProtKB-KW"/>
</dbReference>
<evidence type="ECO:0000313" key="21">
    <source>
        <dbReference type="EMBL" id="VDN54432.1"/>
    </source>
</evidence>
<evidence type="ECO:0000256" key="9">
    <source>
        <dbReference type="ARBA" id="ARBA00022692"/>
    </source>
</evidence>
<sequence length="274" mass="31596">MYAIVSGVEFRNECFCGDFYQKSSEVSDSLCKQYLCPGNNTVFCGGYETIAIYSTGILGKPLNPIKYIEPDVSSSHDIRILFLLQLNGRNIRQFLEMKKLESKISEAGYDNVYVMDKRYATIWGGANLLSMVLEAINTTLLMNNWASWDFLINMSESDFPLLSLMELETHLSRNKDRNFLSSHGYDTARFIQKQGLEYLFLQCEDRMWRIGKRCLGNFPHPIRIDGGSDWIIINREFASFAVSNDPLVQRLREFYVNVLLPVESFFHTVFCSLK</sequence>
<evidence type="ECO:0000256" key="15">
    <source>
        <dbReference type="ARBA" id="ARBA00023136"/>
    </source>
</evidence>
<evidence type="ECO:0000256" key="14">
    <source>
        <dbReference type="ARBA" id="ARBA00023034"/>
    </source>
</evidence>
<protein>
    <recommendedName>
        <fullName evidence="6">protein xylosyltransferase</fullName>
        <ecNumber evidence="6">2.4.2.26</ecNumber>
    </recommendedName>
    <alternativeName>
        <fullName evidence="18">Peptide O-xylosyltransferase</fullName>
    </alternativeName>
</protein>
<comment type="subcellular location">
    <subcellularLocation>
        <location evidence="2">Endoplasmic reticulum membrane</location>
        <topology evidence="2">Single-pass type II membrane protein</topology>
    </subcellularLocation>
    <subcellularLocation>
        <location evidence="1">Golgi apparatus membrane</location>
        <topology evidence="1">Single-pass type II membrane protein</topology>
    </subcellularLocation>
</comment>
<dbReference type="AlphaFoldDB" id="A0A0N4U0G5"/>
<dbReference type="GO" id="GO:0030158">
    <property type="term" value="F:protein xylosyltransferase activity"/>
    <property type="evidence" value="ECO:0007669"/>
    <property type="project" value="UniProtKB-EC"/>
</dbReference>
<dbReference type="PROSITE" id="PS51212">
    <property type="entry name" value="WSC"/>
    <property type="match status" value="1"/>
</dbReference>
<reference evidence="21 23" key="2">
    <citation type="submission" date="2018-11" db="EMBL/GenBank/DDBJ databases">
        <authorList>
            <consortium name="Pathogen Informatics"/>
        </authorList>
    </citation>
    <scope>NUCLEOTIDE SEQUENCE [LARGE SCALE GENOMIC DNA]</scope>
</reference>
<dbReference type="WBParaSite" id="DME_0000004501-mRNA-1">
    <property type="protein sequence ID" value="DME_0000004501-mRNA-1"/>
    <property type="gene ID" value="DME_0000004501"/>
</dbReference>
<evidence type="ECO:0000256" key="6">
    <source>
        <dbReference type="ARBA" id="ARBA00011972"/>
    </source>
</evidence>
<comment type="pathway">
    <text evidence="3">Glycan metabolism; chondroitin sulfate biosynthesis.</text>
</comment>
<keyword evidence="7" id="KW-0328">Glycosyltransferase</keyword>
<dbReference type="PANTHER" id="PTHR46025:SF3">
    <property type="entry name" value="XYLOSYLTRANSFERASE OXT"/>
    <property type="match status" value="1"/>
</dbReference>
<dbReference type="GO" id="GO:0015012">
    <property type="term" value="P:heparan sulfate proteoglycan biosynthetic process"/>
    <property type="evidence" value="ECO:0007669"/>
    <property type="project" value="UniProtKB-UniPathway"/>
</dbReference>
<dbReference type="GO" id="GO:0005789">
    <property type="term" value="C:endoplasmic reticulum membrane"/>
    <property type="evidence" value="ECO:0007669"/>
    <property type="project" value="UniProtKB-SubCell"/>
</dbReference>
<dbReference type="STRING" id="318479.A0A0N4U0G5"/>
<dbReference type="UniPathway" id="UPA00756"/>
<organism evidence="22 24">
    <name type="scientific">Dracunculus medinensis</name>
    <name type="common">Guinea worm</name>
    <dbReference type="NCBI Taxonomy" id="318479"/>
    <lineage>
        <taxon>Eukaryota</taxon>
        <taxon>Metazoa</taxon>
        <taxon>Ecdysozoa</taxon>
        <taxon>Nematoda</taxon>
        <taxon>Chromadorea</taxon>
        <taxon>Rhabditida</taxon>
        <taxon>Spirurina</taxon>
        <taxon>Dracunculoidea</taxon>
        <taxon>Dracunculidae</taxon>
        <taxon>Dracunculus</taxon>
    </lineage>
</organism>
<evidence type="ECO:0000256" key="13">
    <source>
        <dbReference type="ARBA" id="ARBA00022989"/>
    </source>
</evidence>
<proteinExistence type="inferred from homology"/>
<evidence type="ECO:0000256" key="8">
    <source>
        <dbReference type="ARBA" id="ARBA00022679"/>
    </source>
</evidence>
<evidence type="ECO:0000259" key="20">
    <source>
        <dbReference type="PROSITE" id="PS51212"/>
    </source>
</evidence>
<dbReference type="Pfam" id="PF02485">
    <property type="entry name" value="Branch"/>
    <property type="match status" value="1"/>
</dbReference>